<name>A0ACA9MKF1_9GLOM</name>
<feature type="non-terminal residue" evidence="1">
    <location>
        <position position="48"/>
    </location>
</feature>
<dbReference type="EMBL" id="CAJVPT010013707">
    <property type="protein sequence ID" value="CAG8598248.1"/>
    <property type="molecule type" value="Genomic_DNA"/>
</dbReference>
<proteinExistence type="predicted"/>
<evidence type="ECO:0000313" key="2">
    <source>
        <dbReference type="Proteomes" id="UP000789525"/>
    </source>
</evidence>
<accession>A0ACA9MKF1</accession>
<protein>
    <submittedName>
        <fullName evidence="1">3360_t:CDS:1</fullName>
    </submittedName>
</protein>
<reference evidence="1" key="1">
    <citation type="submission" date="2021-06" db="EMBL/GenBank/DDBJ databases">
        <authorList>
            <person name="Kallberg Y."/>
            <person name="Tangrot J."/>
            <person name="Rosling A."/>
        </authorList>
    </citation>
    <scope>NUCLEOTIDE SEQUENCE</scope>
    <source>
        <strain evidence="1">CL356</strain>
    </source>
</reference>
<sequence>MSYDEGLCKDDPVLAAALNVLVTEGSAHNIACLVKYVRHELQSLDMTP</sequence>
<comment type="caution">
    <text evidence="1">The sequence shown here is derived from an EMBL/GenBank/DDBJ whole genome shotgun (WGS) entry which is preliminary data.</text>
</comment>
<gene>
    <name evidence="1" type="ORF">ACOLOM_LOCUS6583</name>
</gene>
<keyword evidence="2" id="KW-1185">Reference proteome</keyword>
<dbReference type="Proteomes" id="UP000789525">
    <property type="component" value="Unassembled WGS sequence"/>
</dbReference>
<evidence type="ECO:0000313" key="1">
    <source>
        <dbReference type="EMBL" id="CAG8598248.1"/>
    </source>
</evidence>
<organism evidence="1 2">
    <name type="scientific">Acaulospora colombiana</name>
    <dbReference type="NCBI Taxonomy" id="27376"/>
    <lineage>
        <taxon>Eukaryota</taxon>
        <taxon>Fungi</taxon>
        <taxon>Fungi incertae sedis</taxon>
        <taxon>Mucoromycota</taxon>
        <taxon>Glomeromycotina</taxon>
        <taxon>Glomeromycetes</taxon>
        <taxon>Diversisporales</taxon>
        <taxon>Acaulosporaceae</taxon>
        <taxon>Acaulospora</taxon>
    </lineage>
</organism>